<sequence length="283" mass="33053">MNDNYEYSATNIQTQNEDIILTSSLHKLLDKLAKKGCLEMVFSRFPYYNTKLQCKRLAIQSQEGNCVAFSYYMKHLLKKHKLKSFIVGAKVPPKFSREGYKDINHSSVVFPFANGIALFDTAFYFHKAIILNKQNNYENCHTFKNVYTKSNDVWCFKLADDKITVNINGFDVDAYYNIKELTNPYKSITIHTNKADKTVFRCEVDKNFISKFYYKINLKNNILSVNSTTQYHTNIDLNSFLNTTQQVKTKQLKTWILSLKLSKSQKTKMFIDIFSFIKLNKLT</sequence>
<name>A0A6C0BP74_9ZZZZ</name>
<dbReference type="EMBL" id="MN739218">
    <property type="protein sequence ID" value="QHS94227.1"/>
    <property type="molecule type" value="Genomic_DNA"/>
</dbReference>
<reference evidence="1" key="1">
    <citation type="journal article" date="2020" name="Nature">
        <title>Giant virus diversity and host interactions through global metagenomics.</title>
        <authorList>
            <person name="Schulz F."/>
            <person name="Roux S."/>
            <person name="Paez-Espino D."/>
            <person name="Jungbluth S."/>
            <person name="Walsh D.A."/>
            <person name="Denef V.J."/>
            <person name="McMahon K.D."/>
            <person name="Konstantinidis K.T."/>
            <person name="Eloe-Fadrosh E.A."/>
            <person name="Kyrpides N.C."/>
            <person name="Woyke T."/>
        </authorList>
    </citation>
    <scope>NUCLEOTIDE SEQUENCE</scope>
    <source>
        <strain evidence="1">GVMAG-M-3300018416-26</strain>
    </source>
</reference>
<proteinExistence type="predicted"/>
<protein>
    <recommendedName>
        <fullName evidence="2">Transglutaminase-like domain-containing protein</fullName>
    </recommendedName>
</protein>
<dbReference type="AlphaFoldDB" id="A0A6C0BP74"/>
<evidence type="ECO:0000313" key="1">
    <source>
        <dbReference type="EMBL" id="QHS94227.1"/>
    </source>
</evidence>
<accession>A0A6C0BP74</accession>
<organism evidence="1">
    <name type="scientific">viral metagenome</name>
    <dbReference type="NCBI Taxonomy" id="1070528"/>
    <lineage>
        <taxon>unclassified sequences</taxon>
        <taxon>metagenomes</taxon>
        <taxon>organismal metagenomes</taxon>
    </lineage>
</organism>
<evidence type="ECO:0008006" key="2">
    <source>
        <dbReference type="Google" id="ProtNLM"/>
    </source>
</evidence>